<proteinExistence type="predicted"/>
<evidence type="ECO:0000313" key="1">
    <source>
        <dbReference type="EMBL" id="KAH7034221.1"/>
    </source>
</evidence>
<gene>
    <name evidence="1" type="ORF">B0J12DRAFT_272715</name>
</gene>
<reference evidence="1 2" key="1">
    <citation type="journal article" date="2021" name="Nat. Commun.">
        <title>Genetic determinants of endophytism in the Arabidopsis root mycobiome.</title>
        <authorList>
            <person name="Mesny F."/>
            <person name="Miyauchi S."/>
            <person name="Thiergart T."/>
            <person name="Pickel B."/>
            <person name="Atanasova L."/>
            <person name="Karlsson M."/>
            <person name="Huettel B."/>
            <person name="Barry K.W."/>
            <person name="Haridas S."/>
            <person name="Chen C."/>
            <person name="Bauer D."/>
            <person name="Andreopoulos W."/>
            <person name="Pangilinan J."/>
            <person name="LaButti K."/>
            <person name="Riley R."/>
            <person name="Lipzen A."/>
            <person name="Clum A."/>
            <person name="Drula E."/>
            <person name="Henrissat B."/>
            <person name="Kohler A."/>
            <person name="Grigoriev I.V."/>
            <person name="Martin F.M."/>
            <person name="Hacquard S."/>
        </authorList>
    </citation>
    <scope>NUCLEOTIDE SEQUENCE [LARGE SCALE GENOMIC DNA]</scope>
    <source>
        <strain evidence="1 2">MPI-SDFR-AT-0080</strain>
    </source>
</reference>
<evidence type="ECO:0000313" key="2">
    <source>
        <dbReference type="Proteomes" id="UP000774617"/>
    </source>
</evidence>
<keyword evidence="2" id="KW-1185">Reference proteome</keyword>
<comment type="caution">
    <text evidence="1">The sequence shown here is derived from an EMBL/GenBank/DDBJ whole genome shotgun (WGS) entry which is preliminary data.</text>
</comment>
<protein>
    <submittedName>
        <fullName evidence="1">Uncharacterized protein</fullName>
    </submittedName>
</protein>
<name>A0ABQ8G0K9_9PEZI</name>
<accession>A0ABQ8G0K9</accession>
<sequence>MTPLRPSRRHAFMYRTPRLKFRLTRKMPPAPTAATPSCACPAILARRALCQRAPPVLRRSPPPSRRAHPPRAIHAGAVAPVKLDAPARSSSSCYQTGRDQLSRACYSTCAGAHNTQVHHCFANYSRAPRRAKPICIRSLPIKSSPAAQD</sequence>
<dbReference type="Proteomes" id="UP000774617">
    <property type="component" value="Unassembled WGS sequence"/>
</dbReference>
<dbReference type="EMBL" id="JAGTJR010000037">
    <property type="protein sequence ID" value="KAH7034221.1"/>
    <property type="molecule type" value="Genomic_DNA"/>
</dbReference>
<organism evidence="1 2">
    <name type="scientific">Macrophomina phaseolina</name>
    <dbReference type="NCBI Taxonomy" id="35725"/>
    <lineage>
        <taxon>Eukaryota</taxon>
        <taxon>Fungi</taxon>
        <taxon>Dikarya</taxon>
        <taxon>Ascomycota</taxon>
        <taxon>Pezizomycotina</taxon>
        <taxon>Dothideomycetes</taxon>
        <taxon>Dothideomycetes incertae sedis</taxon>
        <taxon>Botryosphaeriales</taxon>
        <taxon>Botryosphaeriaceae</taxon>
        <taxon>Macrophomina</taxon>
    </lineage>
</organism>